<evidence type="ECO:0000256" key="1">
    <source>
        <dbReference type="ARBA" id="ARBA00022692"/>
    </source>
</evidence>
<dbReference type="Pfam" id="PF07690">
    <property type="entry name" value="MFS_1"/>
    <property type="match status" value="1"/>
</dbReference>
<evidence type="ECO:0000313" key="6">
    <source>
        <dbReference type="EMBL" id="MFC6591566.1"/>
    </source>
</evidence>
<dbReference type="PANTHER" id="PTHR23525:SF1">
    <property type="entry name" value="NODULIN-LIKE DOMAIN-CONTAINING PROTEIN"/>
    <property type="match status" value="1"/>
</dbReference>
<feature type="transmembrane region" description="Helical" evidence="4">
    <location>
        <begin position="41"/>
        <end position="62"/>
    </location>
</feature>
<evidence type="ECO:0000256" key="2">
    <source>
        <dbReference type="ARBA" id="ARBA00022989"/>
    </source>
</evidence>
<organism evidence="6 7">
    <name type="scientific">Deinococcus lacus</name>
    <dbReference type="NCBI Taxonomy" id="392561"/>
    <lineage>
        <taxon>Bacteria</taxon>
        <taxon>Thermotogati</taxon>
        <taxon>Deinococcota</taxon>
        <taxon>Deinococci</taxon>
        <taxon>Deinococcales</taxon>
        <taxon>Deinococcaceae</taxon>
        <taxon>Deinococcus</taxon>
    </lineage>
</organism>
<keyword evidence="7" id="KW-1185">Reference proteome</keyword>
<feature type="transmembrane region" description="Helical" evidence="4">
    <location>
        <begin position="199"/>
        <end position="220"/>
    </location>
</feature>
<dbReference type="PROSITE" id="PS50850">
    <property type="entry name" value="MFS"/>
    <property type="match status" value="1"/>
</dbReference>
<proteinExistence type="predicted"/>
<accession>A0ABW1YBA5</accession>
<evidence type="ECO:0000256" key="4">
    <source>
        <dbReference type="SAM" id="Phobius"/>
    </source>
</evidence>
<feature type="transmembrane region" description="Helical" evidence="4">
    <location>
        <begin position="168"/>
        <end position="187"/>
    </location>
</feature>
<keyword evidence="1 4" id="KW-0812">Transmembrane</keyword>
<comment type="caution">
    <text evidence="6">The sequence shown here is derived from an EMBL/GenBank/DDBJ whole genome shotgun (WGS) entry which is preliminary data.</text>
</comment>
<feature type="domain" description="Major facilitator superfamily (MFS) profile" evidence="5">
    <location>
        <begin position="37"/>
        <end position="239"/>
    </location>
</feature>
<feature type="transmembrane region" description="Helical" evidence="4">
    <location>
        <begin position="107"/>
        <end position="133"/>
    </location>
</feature>
<name>A0ABW1YBA5_9DEIO</name>
<evidence type="ECO:0000313" key="7">
    <source>
        <dbReference type="Proteomes" id="UP001596297"/>
    </source>
</evidence>
<keyword evidence="2 4" id="KW-1133">Transmembrane helix</keyword>
<dbReference type="Proteomes" id="UP001596297">
    <property type="component" value="Unassembled WGS sequence"/>
</dbReference>
<keyword evidence="3 4" id="KW-0472">Membrane</keyword>
<dbReference type="Gene3D" id="1.20.1250.20">
    <property type="entry name" value="MFS general substrate transporter like domains"/>
    <property type="match status" value="1"/>
</dbReference>
<dbReference type="InterPro" id="IPR020846">
    <property type="entry name" value="MFS_dom"/>
</dbReference>
<dbReference type="InterPro" id="IPR036259">
    <property type="entry name" value="MFS_trans_sf"/>
</dbReference>
<evidence type="ECO:0000256" key="3">
    <source>
        <dbReference type="ARBA" id="ARBA00023136"/>
    </source>
</evidence>
<dbReference type="EMBL" id="JBHSWD010000001">
    <property type="protein sequence ID" value="MFC6591566.1"/>
    <property type="molecule type" value="Genomic_DNA"/>
</dbReference>
<evidence type="ECO:0000259" key="5">
    <source>
        <dbReference type="PROSITE" id="PS50850"/>
    </source>
</evidence>
<protein>
    <submittedName>
        <fullName evidence="6">MFS transporter</fullName>
    </submittedName>
</protein>
<feature type="transmembrane region" description="Helical" evidence="4">
    <location>
        <begin position="74"/>
        <end position="95"/>
    </location>
</feature>
<reference evidence="7" key="1">
    <citation type="journal article" date="2019" name="Int. J. Syst. Evol. Microbiol.">
        <title>The Global Catalogue of Microorganisms (GCM) 10K type strain sequencing project: providing services to taxonomists for standard genome sequencing and annotation.</title>
        <authorList>
            <consortium name="The Broad Institute Genomics Platform"/>
            <consortium name="The Broad Institute Genome Sequencing Center for Infectious Disease"/>
            <person name="Wu L."/>
            <person name="Ma J."/>
        </authorList>
    </citation>
    <scope>NUCLEOTIDE SEQUENCE [LARGE SCALE GENOMIC DNA]</scope>
    <source>
        <strain evidence="7">CGMCC 1.15772</strain>
    </source>
</reference>
<dbReference type="PANTHER" id="PTHR23525">
    <property type="entry name" value="TRANSPORTER, PUTATIVE-RELATED"/>
    <property type="match status" value="1"/>
</dbReference>
<sequence>MWVAAGLQLLGALPVLALRPSGKAARGGGFAVQDRAKLGRLILSTAFVGLGAGATIPFLNIYIEGRFGVSYASLGTLFAWTSLATAATVLIQPLLVRRLGQLGAVLAVQIASLPFLVMLGFAPYLWMVTLALFTRGALMNASGPVYAAYAMTILEESDRTMYSALNSIVWNLSWALSSLLSGLVRGSGWLSFSAAFDVLFGWTLLMYLASTLAIYFCVYLPDKRGELRPPPQGEGPGLG</sequence>
<dbReference type="SUPFAM" id="SSF103473">
    <property type="entry name" value="MFS general substrate transporter"/>
    <property type="match status" value="1"/>
</dbReference>
<dbReference type="InterPro" id="IPR011701">
    <property type="entry name" value="MFS"/>
</dbReference>
<gene>
    <name evidence="6" type="ORF">ACFP81_05740</name>
</gene>
<dbReference type="RefSeq" id="WP_380082569.1">
    <property type="nucleotide sequence ID" value="NZ_JBHSWD010000001.1"/>
</dbReference>